<proteinExistence type="predicted"/>
<evidence type="ECO:0000256" key="1">
    <source>
        <dbReference type="SAM" id="MobiDB-lite"/>
    </source>
</evidence>
<organism evidence="3 4">
    <name type="scientific">Elysia crispata</name>
    <name type="common">lettuce slug</name>
    <dbReference type="NCBI Taxonomy" id="231223"/>
    <lineage>
        <taxon>Eukaryota</taxon>
        <taxon>Metazoa</taxon>
        <taxon>Spiralia</taxon>
        <taxon>Lophotrochozoa</taxon>
        <taxon>Mollusca</taxon>
        <taxon>Gastropoda</taxon>
        <taxon>Heterobranchia</taxon>
        <taxon>Euthyneura</taxon>
        <taxon>Panpulmonata</taxon>
        <taxon>Sacoglossa</taxon>
        <taxon>Placobranchoidea</taxon>
        <taxon>Plakobranchidae</taxon>
        <taxon>Elysia</taxon>
    </lineage>
</organism>
<sequence length="78" mass="8346">MGVRFLQPSGGSDLKSSPAFRKWSPGALLFLRDLMALMISSFVGGVLLPLGGPLLASWISSSKDLTEVLSPSRFLCSF</sequence>
<dbReference type="EMBL" id="JAWDGP010001206">
    <property type="protein sequence ID" value="KAK3793586.1"/>
    <property type="molecule type" value="Genomic_DNA"/>
</dbReference>
<name>A0AAE1AUF0_9GAST</name>
<comment type="caution">
    <text evidence="3">The sequence shown here is derived from an EMBL/GenBank/DDBJ whole genome shotgun (WGS) entry which is preliminary data.</text>
</comment>
<feature type="region of interest" description="Disordered" evidence="1">
    <location>
        <begin position="1"/>
        <end position="20"/>
    </location>
</feature>
<dbReference type="AlphaFoldDB" id="A0AAE1AUF0"/>
<protein>
    <submittedName>
        <fullName evidence="3">Uncharacterized protein</fullName>
    </submittedName>
</protein>
<evidence type="ECO:0000256" key="2">
    <source>
        <dbReference type="SAM" id="Phobius"/>
    </source>
</evidence>
<dbReference type="Proteomes" id="UP001283361">
    <property type="component" value="Unassembled WGS sequence"/>
</dbReference>
<accession>A0AAE1AUF0</accession>
<feature type="transmembrane region" description="Helical" evidence="2">
    <location>
        <begin position="34"/>
        <end position="56"/>
    </location>
</feature>
<evidence type="ECO:0000313" key="4">
    <source>
        <dbReference type="Proteomes" id="UP001283361"/>
    </source>
</evidence>
<gene>
    <name evidence="3" type="ORF">RRG08_004997</name>
</gene>
<evidence type="ECO:0000313" key="3">
    <source>
        <dbReference type="EMBL" id="KAK3793586.1"/>
    </source>
</evidence>
<reference evidence="3" key="1">
    <citation type="journal article" date="2023" name="G3 (Bethesda)">
        <title>A reference genome for the long-term kleptoplast-retaining sea slug Elysia crispata morphotype clarki.</title>
        <authorList>
            <person name="Eastman K.E."/>
            <person name="Pendleton A.L."/>
            <person name="Shaikh M.A."/>
            <person name="Suttiyut T."/>
            <person name="Ogas R."/>
            <person name="Tomko P."/>
            <person name="Gavelis G."/>
            <person name="Widhalm J.R."/>
            <person name="Wisecaver J.H."/>
        </authorList>
    </citation>
    <scope>NUCLEOTIDE SEQUENCE</scope>
    <source>
        <strain evidence="3">ECLA1</strain>
    </source>
</reference>
<keyword evidence="4" id="KW-1185">Reference proteome</keyword>
<keyword evidence="2" id="KW-1133">Transmembrane helix</keyword>
<keyword evidence="2" id="KW-0812">Transmembrane</keyword>
<keyword evidence="2" id="KW-0472">Membrane</keyword>